<feature type="compositionally biased region" description="Polar residues" evidence="1">
    <location>
        <begin position="14"/>
        <end position="34"/>
    </location>
</feature>
<reference evidence="3" key="1">
    <citation type="submission" date="2021-02" db="EMBL/GenBank/DDBJ databases">
        <authorList>
            <person name="Nowell W R."/>
        </authorList>
    </citation>
    <scope>NUCLEOTIDE SEQUENCE</scope>
</reference>
<proteinExistence type="predicted"/>
<organism evidence="3 4">
    <name type="scientific">Rotaria magnacalcarata</name>
    <dbReference type="NCBI Taxonomy" id="392030"/>
    <lineage>
        <taxon>Eukaryota</taxon>
        <taxon>Metazoa</taxon>
        <taxon>Spiralia</taxon>
        <taxon>Gnathifera</taxon>
        <taxon>Rotifera</taxon>
        <taxon>Eurotatoria</taxon>
        <taxon>Bdelloidea</taxon>
        <taxon>Philodinida</taxon>
        <taxon>Philodinidae</taxon>
        <taxon>Rotaria</taxon>
    </lineage>
</organism>
<comment type="caution">
    <text evidence="3">The sequence shown here is derived from an EMBL/GenBank/DDBJ whole genome shotgun (WGS) entry which is preliminary data.</text>
</comment>
<evidence type="ECO:0000313" key="2">
    <source>
        <dbReference type="EMBL" id="CAF4422922.1"/>
    </source>
</evidence>
<dbReference type="EMBL" id="CAJOBG010042895">
    <property type="protein sequence ID" value="CAF4422922.1"/>
    <property type="molecule type" value="Genomic_DNA"/>
</dbReference>
<dbReference type="Proteomes" id="UP000663866">
    <property type="component" value="Unassembled WGS sequence"/>
</dbReference>
<feature type="region of interest" description="Disordered" evidence="1">
    <location>
        <begin position="13"/>
        <end position="34"/>
    </location>
</feature>
<dbReference type="EMBL" id="CAJOBG010113064">
    <property type="protein sequence ID" value="CAF4748041.1"/>
    <property type="molecule type" value="Genomic_DNA"/>
</dbReference>
<keyword evidence="4" id="KW-1185">Reference proteome</keyword>
<protein>
    <submittedName>
        <fullName evidence="3">Uncharacterized protein</fullName>
    </submittedName>
</protein>
<accession>A0A821LAH2</accession>
<dbReference type="AlphaFoldDB" id="A0A821LAH2"/>
<sequence length="34" mass="4054">MIQTRRSIYEKQFLLQQTPANYDSRNANPSPRQT</sequence>
<gene>
    <name evidence="2" type="ORF">OVN521_LOCUS36208</name>
    <name evidence="3" type="ORF">OVN521_LOCUS50051</name>
</gene>
<evidence type="ECO:0000313" key="3">
    <source>
        <dbReference type="EMBL" id="CAF4748041.1"/>
    </source>
</evidence>
<evidence type="ECO:0000256" key="1">
    <source>
        <dbReference type="SAM" id="MobiDB-lite"/>
    </source>
</evidence>
<name>A0A821LAH2_9BILA</name>
<feature type="non-terminal residue" evidence="3">
    <location>
        <position position="1"/>
    </location>
</feature>
<evidence type="ECO:0000313" key="4">
    <source>
        <dbReference type="Proteomes" id="UP000663866"/>
    </source>
</evidence>